<dbReference type="AlphaFoldDB" id="A0AAP0IDX0"/>
<dbReference type="Proteomes" id="UP001420932">
    <property type="component" value="Unassembled WGS sequence"/>
</dbReference>
<organism evidence="1 2">
    <name type="scientific">Stephania yunnanensis</name>
    <dbReference type="NCBI Taxonomy" id="152371"/>
    <lineage>
        <taxon>Eukaryota</taxon>
        <taxon>Viridiplantae</taxon>
        <taxon>Streptophyta</taxon>
        <taxon>Embryophyta</taxon>
        <taxon>Tracheophyta</taxon>
        <taxon>Spermatophyta</taxon>
        <taxon>Magnoliopsida</taxon>
        <taxon>Ranunculales</taxon>
        <taxon>Menispermaceae</taxon>
        <taxon>Menispermoideae</taxon>
        <taxon>Cissampelideae</taxon>
        <taxon>Stephania</taxon>
    </lineage>
</organism>
<evidence type="ECO:0000313" key="1">
    <source>
        <dbReference type="EMBL" id="KAK9113714.1"/>
    </source>
</evidence>
<proteinExistence type="predicted"/>
<accession>A0AAP0IDX0</accession>
<keyword evidence="2" id="KW-1185">Reference proteome</keyword>
<protein>
    <submittedName>
        <fullName evidence="1">Uncharacterized protein</fullName>
    </submittedName>
</protein>
<evidence type="ECO:0000313" key="2">
    <source>
        <dbReference type="Proteomes" id="UP001420932"/>
    </source>
</evidence>
<name>A0AAP0IDX0_9MAGN</name>
<gene>
    <name evidence="1" type="ORF">Syun_020511</name>
</gene>
<comment type="caution">
    <text evidence="1">The sequence shown here is derived from an EMBL/GenBank/DDBJ whole genome shotgun (WGS) entry which is preliminary data.</text>
</comment>
<dbReference type="EMBL" id="JBBNAF010000009">
    <property type="protein sequence ID" value="KAK9113714.1"/>
    <property type="molecule type" value="Genomic_DNA"/>
</dbReference>
<reference evidence="1 2" key="1">
    <citation type="submission" date="2024-01" db="EMBL/GenBank/DDBJ databases">
        <title>Genome assemblies of Stephania.</title>
        <authorList>
            <person name="Yang L."/>
        </authorList>
    </citation>
    <scope>NUCLEOTIDE SEQUENCE [LARGE SCALE GENOMIC DNA]</scope>
    <source>
        <strain evidence="1">YNDBR</strain>
        <tissue evidence="1">Leaf</tissue>
    </source>
</reference>
<sequence length="53" mass="5873">MRSTVYLCVCNFELIMYRGGCNGGRDHRCCCRGGVESGGGDGGEYYLFDFLSF</sequence>